<dbReference type="SUPFAM" id="SSF53300">
    <property type="entry name" value="vWA-like"/>
    <property type="match status" value="1"/>
</dbReference>
<keyword evidence="3" id="KW-1133">Transmembrane helix</keyword>
<name>A0ABY6Q769_9GAMM</name>
<feature type="compositionally biased region" description="Acidic residues" evidence="2">
    <location>
        <begin position="482"/>
        <end position="499"/>
    </location>
</feature>
<proteinExistence type="predicted"/>
<evidence type="ECO:0000259" key="4">
    <source>
        <dbReference type="PROSITE" id="PS50234"/>
    </source>
</evidence>
<protein>
    <submittedName>
        <fullName evidence="5">VWA domain-containing protein</fullName>
    </submittedName>
</protein>
<feature type="compositionally biased region" description="Acidic residues" evidence="2">
    <location>
        <begin position="459"/>
        <end position="473"/>
    </location>
</feature>
<dbReference type="InterPro" id="IPR011990">
    <property type="entry name" value="TPR-like_helical_dom_sf"/>
</dbReference>
<dbReference type="PANTHER" id="PTHR22550">
    <property type="entry name" value="SPORE GERMINATION PROTEIN"/>
    <property type="match status" value="1"/>
</dbReference>
<evidence type="ECO:0000256" key="2">
    <source>
        <dbReference type="SAM" id="MobiDB-lite"/>
    </source>
</evidence>
<keyword evidence="3" id="KW-0812">Transmembrane</keyword>
<dbReference type="Proteomes" id="UP001317963">
    <property type="component" value="Chromosome"/>
</dbReference>
<dbReference type="InterPro" id="IPR019734">
    <property type="entry name" value="TPR_rpt"/>
</dbReference>
<dbReference type="EMBL" id="CP036501">
    <property type="protein sequence ID" value="UZP75132.1"/>
    <property type="molecule type" value="Genomic_DNA"/>
</dbReference>
<feature type="compositionally biased region" description="Low complexity" evidence="2">
    <location>
        <begin position="500"/>
        <end position="515"/>
    </location>
</feature>
<evidence type="ECO:0000256" key="1">
    <source>
        <dbReference type="PROSITE-ProRule" id="PRU00339"/>
    </source>
</evidence>
<dbReference type="InterPro" id="IPR002035">
    <property type="entry name" value="VWF_A"/>
</dbReference>
<reference evidence="5 6" key="1">
    <citation type="submission" date="2019-02" db="EMBL/GenBank/DDBJ databases">
        <title>Halieaceae_genomes.</title>
        <authorList>
            <person name="Li S.-H."/>
        </authorList>
    </citation>
    <scope>NUCLEOTIDE SEQUENCE [LARGE SCALE GENOMIC DNA]</scope>
    <source>
        <strain evidence="5 6">JH123</strain>
    </source>
</reference>
<organism evidence="5 6">
    <name type="scientific">Candidatus Paraluminiphilus aquimaris</name>
    <dbReference type="NCBI Taxonomy" id="2518994"/>
    <lineage>
        <taxon>Bacteria</taxon>
        <taxon>Pseudomonadati</taxon>
        <taxon>Pseudomonadota</taxon>
        <taxon>Gammaproteobacteria</taxon>
        <taxon>Cellvibrionales</taxon>
        <taxon>Halieaceae</taxon>
        <taxon>Candidatus Paraluminiphilus</taxon>
    </lineage>
</organism>
<evidence type="ECO:0000256" key="3">
    <source>
        <dbReference type="SAM" id="Phobius"/>
    </source>
</evidence>
<dbReference type="RefSeq" id="WP_279241606.1">
    <property type="nucleotide sequence ID" value="NZ_CP036501.1"/>
</dbReference>
<feature type="compositionally biased region" description="Acidic residues" evidence="2">
    <location>
        <begin position="516"/>
        <end position="525"/>
    </location>
</feature>
<dbReference type="PANTHER" id="PTHR22550:SF14">
    <property type="entry name" value="VWFA DOMAIN-CONTAINING PROTEIN"/>
    <property type="match status" value="1"/>
</dbReference>
<dbReference type="Pfam" id="PF13519">
    <property type="entry name" value="VWA_2"/>
    <property type="match status" value="1"/>
</dbReference>
<dbReference type="SUPFAM" id="SSF48452">
    <property type="entry name" value="TPR-like"/>
    <property type="match status" value="1"/>
</dbReference>
<keyword evidence="1" id="KW-0802">TPR repeat</keyword>
<feature type="repeat" description="TPR" evidence="1">
    <location>
        <begin position="402"/>
        <end position="435"/>
    </location>
</feature>
<dbReference type="Pfam" id="PF00515">
    <property type="entry name" value="TPR_1"/>
    <property type="match status" value="1"/>
</dbReference>
<dbReference type="Gene3D" id="3.40.50.410">
    <property type="entry name" value="von Willebrand factor, type A domain"/>
    <property type="match status" value="1"/>
</dbReference>
<evidence type="ECO:0000313" key="6">
    <source>
        <dbReference type="Proteomes" id="UP001317963"/>
    </source>
</evidence>
<sequence>MMDIHLIRPELLWLLPAILPLLLIAWRRQVHGGDWSKAIDSDLLPHLISEEGTRGNRLRQLWWLALPILVIGAAGPSFERAELPVFEKSDALVIVLDLSQSMWAADTQPSRVRRARQKIMDVLDTRAEGVTGMVVFAGDAHVVTPLTDDARTIENLLSALSPDIMPLQGSNATEALILSAGLLETAGLTNGNILLITDGLPKFSVSEAADALRSVNATLSILTVGSTTGAPIPLPEGGFLRDSDDQIVIPSVDKEVIERIASQLAAKTAEVSVDESDIRYLLAGNESSITAEDSLERKTDTWIDLGFWLAALAALMMLPLFRRGALSALLAGLFITHADTSDASVLDNFWSTPDQKGAKALEAGEAERAATLFENTDWRGTAHYTAGDFRSASAEFGKSDSADALYNRANALALAGDLQGAISSYDRSLELEPDKQDAIANRELVKSLLEQEQQQQENTEQDGDSDQSEDQSDSQDAQSDSSAEDQQSESESQEGESESQDQQPSDQDAQPGAEGEMSEDMEMSELEQATQEQMARFDEALEEQQALEQWLRRVPDDPGGLLRRKFRYQTIQRLRNGEEPDDDVRW</sequence>
<gene>
    <name evidence="5" type="ORF">E0F26_10450</name>
</gene>
<dbReference type="PROSITE" id="PS50005">
    <property type="entry name" value="TPR"/>
    <property type="match status" value="1"/>
</dbReference>
<dbReference type="InterPro" id="IPR050768">
    <property type="entry name" value="UPF0353/GerABKA_families"/>
</dbReference>
<feature type="region of interest" description="Disordered" evidence="2">
    <location>
        <begin position="450"/>
        <end position="541"/>
    </location>
</feature>
<dbReference type="SMART" id="SM00028">
    <property type="entry name" value="TPR"/>
    <property type="match status" value="1"/>
</dbReference>
<dbReference type="InterPro" id="IPR036465">
    <property type="entry name" value="vWFA_dom_sf"/>
</dbReference>
<feature type="domain" description="VWFA" evidence="4">
    <location>
        <begin position="91"/>
        <end position="225"/>
    </location>
</feature>
<keyword evidence="6" id="KW-1185">Reference proteome</keyword>
<accession>A0ABY6Q769</accession>
<dbReference type="Gene3D" id="1.25.40.10">
    <property type="entry name" value="Tetratricopeptide repeat domain"/>
    <property type="match status" value="1"/>
</dbReference>
<dbReference type="SMART" id="SM00327">
    <property type="entry name" value="VWA"/>
    <property type="match status" value="1"/>
</dbReference>
<keyword evidence="3" id="KW-0472">Membrane</keyword>
<feature type="transmembrane region" description="Helical" evidence="3">
    <location>
        <begin position="61"/>
        <end position="78"/>
    </location>
</feature>
<dbReference type="PROSITE" id="PS50234">
    <property type="entry name" value="VWFA"/>
    <property type="match status" value="1"/>
</dbReference>
<evidence type="ECO:0000313" key="5">
    <source>
        <dbReference type="EMBL" id="UZP75132.1"/>
    </source>
</evidence>